<dbReference type="PANTHER" id="PTHR37544">
    <property type="entry name" value="SPRAY-RELATED"/>
    <property type="match status" value="1"/>
</dbReference>
<keyword evidence="1" id="KW-0472">Membrane</keyword>
<protein>
    <submittedName>
        <fullName evidence="2">Uncharacterized protein</fullName>
    </submittedName>
</protein>
<gene>
    <name evidence="2" type="ORF">EXIGLDRAFT_840206</name>
</gene>
<proteinExistence type="predicted"/>
<name>A0A165EKJ9_EXIGL</name>
<evidence type="ECO:0000256" key="1">
    <source>
        <dbReference type="SAM" id="Phobius"/>
    </source>
</evidence>
<keyword evidence="1" id="KW-1133">Transmembrane helix</keyword>
<keyword evidence="3" id="KW-1185">Reference proteome</keyword>
<dbReference type="Pfam" id="PF11915">
    <property type="entry name" value="DUF3433"/>
    <property type="match status" value="2"/>
</dbReference>
<sequence>MRKRQAAASHSILLDYVGASYLEVVYRAAKHRHWRVILVVVGSALISVCTIAATSLWTIRVETLSSAVSLRATTSMGRAFTSTPPQYLVGYFGKLLYDVPAPNWMFDGHASSSFRNISNINDTDTELLSATVDALSATLVCEPAYINTDTLIVSWRDCKQKFDLHKSEEMTYYGTMHDMVCGSARAGVIAIYKFNGSDLVATTAAACSPAYTRSEFSVTVNPSTFDLAGTPTLLSSQRGVTLPHGDGLLYWIFATNNITSLHSMAAFDHDQNVFDSPWTWPHPILQTTNLSQYDVQLGTWINLLGRCRDLTEANLSDAQKLAALSTDVFHDMFPYVAQAVYEQPSQSLLNGTRTITIPRLVSKDLSVRIAQAALIMLSVIAILLWLIHPKTDLWQNPESLLSMAVLLASSRRAAACLIRTGAMDDSELGNHLKDVLCFTAASGGGGRLVLSGWHNAEEAYHSSTVRRWKPFPLSILAKSSLVLSIAAAIAGLEVLLLQSVHSNGLVDIGVSHFDHYSWTYSAPAILFLLGLWLSSFDFAIRATEPYRLLSDAPRPARFLAFAPLSSGEYTIIPRSISQKTFLIVLAAFASLLLPAAKIVVAGLFAEMENTVSVATMLPLNTRFNHTCDAIWDFGLWTYTVSAGFHLNRPTWATREYAVGSIGLPNAGKSTIVA</sequence>
<dbReference type="OrthoDB" id="2993683at2759"/>
<dbReference type="STRING" id="1314781.A0A165EKJ9"/>
<organism evidence="2 3">
    <name type="scientific">Exidia glandulosa HHB12029</name>
    <dbReference type="NCBI Taxonomy" id="1314781"/>
    <lineage>
        <taxon>Eukaryota</taxon>
        <taxon>Fungi</taxon>
        <taxon>Dikarya</taxon>
        <taxon>Basidiomycota</taxon>
        <taxon>Agaricomycotina</taxon>
        <taxon>Agaricomycetes</taxon>
        <taxon>Auriculariales</taxon>
        <taxon>Exidiaceae</taxon>
        <taxon>Exidia</taxon>
    </lineage>
</organism>
<accession>A0A165EKJ9</accession>
<feature type="transmembrane region" description="Helical" evidence="1">
    <location>
        <begin position="581"/>
        <end position="605"/>
    </location>
</feature>
<dbReference type="InParanoid" id="A0A165EKJ9"/>
<feature type="non-terminal residue" evidence="2">
    <location>
        <position position="673"/>
    </location>
</feature>
<dbReference type="PANTHER" id="PTHR37544:SF3">
    <property type="entry name" value="SPRAY"/>
    <property type="match status" value="1"/>
</dbReference>
<reference evidence="2 3" key="1">
    <citation type="journal article" date="2016" name="Mol. Biol. Evol.">
        <title>Comparative Genomics of Early-Diverging Mushroom-Forming Fungi Provides Insights into the Origins of Lignocellulose Decay Capabilities.</title>
        <authorList>
            <person name="Nagy L.G."/>
            <person name="Riley R."/>
            <person name="Tritt A."/>
            <person name="Adam C."/>
            <person name="Daum C."/>
            <person name="Floudas D."/>
            <person name="Sun H."/>
            <person name="Yadav J.S."/>
            <person name="Pangilinan J."/>
            <person name="Larsson K.H."/>
            <person name="Matsuura K."/>
            <person name="Barry K."/>
            <person name="Labutti K."/>
            <person name="Kuo R."/>
            <person name="Ohm R.A."/>
            <person name="Bhattacharya S.S."/>
            <person name="Shirouzu T."/>
            <person name="Yoshinaga Y."/>
            <person name="Martin F.M."/>
            <person name="Grigoriev I.V."/>
            <person name="Hibbett D.S."/>
        </authorList>
    </citation>
    <scope>NUCLEOTIDE SEQUENCE [LARGE SCALE GENOMIC DNA]</scope>
    <source>
        <strain evidence="2 3">HHB12029</strain>
    </source>
</reference>
<feature type="transmembrane region" description="Helical" evidence="1">
    <location>
        <begin position="517"/>
        <end position="540"/>
    </location>
</feature>
<feature type="transmembrane region" description="Helical" evidence="1">
    <location>
        <begin position="36"/>
        <end position="59"/>
    </location>
</feature>
<evidence type="ECO:0000313" key="2">
    <source>
        <dbReference type="EMBL" id="KZV87155.1"/>
    </source>
</evidence>
<feature type="transmembrane region" description="Helical" evidence="1">
    <location>
        <begin position="475"/>
        <end position="497"/>
    </location>
</feature>
<keyword evidence="1" id="KW-0812">Transmembrane</keyword>
<evidence type="ECO:0000313" key="3">
    <source>
        <dbReference type="Proteomes" id="UP000077266"/>
    </source>
</evidence>
<feature type="transmembrane region" description="Helical" evidence="1">
    <location>
        <begin position="369"/>
        <end position="387"/>
    </location>
</feature>
<dbReference type="Proteomes" id="UP000077266">
    <property type="component" value="Unassembled WGS sequence"/>
</dbReference>
<dbReference type="EMBL" id="KV426134">
    <property type="protein sequence ID" value="KZV87155.1"/>
    <property type="molecule type" value="Genomic_DNA"/>
</dbReference>
<dbReference type="AlphaFoldDB" id="A0A165EKJ9"/>
<dbReference type="InterPro" id="IPR021840">
    <property type="entry name" value="DUF3433"/>
</dbReference>